<name>A0ABR3LFV1_9TELE</name>
<organism evidence="2 3">
    <name type="scientific">Cirrhinus molitorella</name>
    <name type="common">mud carp</name>
    <dbReference type="NCBI Taxonomy" id="172907"/>
    <lineage>
        <taxon>Eukaryota</taxon>
        <taxon>Metazoa</taxon>
        <taxon>Chordata</taxon>
        <taxon>Craniata</taxon>
        <taxon>Vertebrata</taxon>
        <taxon>Euteleostomi</taxon>
        <taxon>Actinopterygii</taxon>
        <taxon>Neopterygii</taxon>
        <taxon>Teleostei</taxon>
        <taxon>Ostariophysi</taxon>
        <taxon>Cypriniformes</taxon>
        <taxon>Cyprinidae</taxon>
        <taxon>Labeoninae</taxon>
        <taxon>Labeonini</taxon>
        <taxon>Cirrhinus</taxon>
    </lineage>
</organism>
<sequence>MTIPYGWPQHPMMASLPMTFVYGSRSCIDGQSGKAIQEMRPNSHRNRSHSGGQVTNVFADQSEDFNQAVL</sequence>
<proteinExistence type="predicted"/>
<reference evidence="2 3" key="1">
    <citation type="submission" date="2023-09" db="EMBL/GenBank/DDBJ databases">
        <authorList>
            <person name="Wang M."/>
        </authorList>
    </citation>
    <scope>NUCLEOTIDE SEQUENCE [LARGE SCALE GENOMIC DNA]</scope>
    <source>
        <strain evidence="2">GT-2023</strain>
        <tissue evidence="2">Liver</tissue>
    </source>
</reference>
<comment type="caution">
    <text evidence="2">The sequence shown here is derived from an EMBL/GenBank/DDBJ whole genome shotgun (WGS) entry which is preliminary data.</text>
</comment>
<evidence type="ECO:0000313" key="2">
    <source>
        <dbReference type="EMBL" id="KAL1251792.1"/>
    </source>
</evidence>
<feature type="compositionally biased region" description="Polar residues" evidence="1">
    <location>
        <begin position="49"/>
        <end position="59"/>
    </location>
</feature>
<accession>A0ABR3LFV1</accession>
<keyword evidence="3" id="KW-1185">Reference proteome</keyword>
<protein>
    <submittedName>
        <fullName evidence="2">Uncharacterized protein</fullName>
    </submittedName>
</protein>
<gene>
    <name evidence="2" type="ORF">QQF64_019588</name>
</gene>
<dbReference type="Proteomes" id="UP001558613">
    <property type="component" value="Unassembled WGS sequence"/>
</dbReference>
<evidence type="ECO:0000256" key="1">
    <source>
        <dbReference type="SAM" id="MobiDB-lite"/>
    </source>
</evidence>
<feature type="region of interest" description="Disordered" evidence="1">
    <location>
        <begin position="39"/>
        <end position="70"/>
    </location>
</feature>
<dbReference type="EMBL" id="JAYMGO010000022">
    <property type="protein sequence ID" value="KAL1251792.1"/>
    <property type="molecule type" value="Genomic_DNA"/>
</dbReference>
<feature type="non-terminal residue" evidence="2">
    <location>
        <position position="70"/>
    </location>
</feature>
<evidence type="ECO:0000313" key="3">
    <source>
        <dbReference type="Proteomes" id="UP001558613"/>
    </source>
</evidence>